<feature type="compositionally biased region" description="Low complexity" evidence="1">
    <location>
        <begin position="191"/>
        <end position="206"/>
    </location>
</feature>
<feature type="region of interest" description="Disordered" evidence="1">
    <location>
        <begin position="330"/>
        <end position="349"/>
    </location>
</feature>
<evidence type="ECO:0000313" key="2">
    <source>
        <dbReference type="EMBL" id="GFQ68601.1"/>
    </source>
</evidence>
<dbReference type="Proteomes" id="UP000887116">
    <property type="component" value="Unassembled WGS sequence"/>
</dbReference>
<evidence type="ECO:0000313" key="3">
    <source>
        <dbReference type="Proteomes" id="UP000887116"/>
    </source>
</evidence>
<gene>
    <name evidence="2" type="primary">AVEN_261570_1</name>
    <name evidence="2" type="ORF">TNCT_105781</name>
</gene>
<accession>A0A8X6KBD1</accession>
<comment type="caution">
    <text evidence="2">The sequence shown here is derived from an EMBL/GenBank/DDBJ whole genome shotgun (WGS) entry which is preliminary data.</text>
</comment>
<name>A0A8X6KBD1_TRICU</name>
<organism evidence="2 3">
    <name type="scientific">Trichonephila clavata</name>
    <name type="common">Joro spider</name>
    <name type="synonym">Nephila clavata</name>
    <dbReference type="NCBI Taxonomy" id="2740835"/>
    <lineage>
        <taxon>Eukaryota</taxon>
        <taxon>Metazoa</taxon>
        <taxon>Ecdysozoa</taxon>
        <taxon>Arthropoda</taxon>
        <taxon>Chelicerata</taxon>
        <taxon>Arachnida</taxon>
        <taxon>Araneae</taxon>
        <taxon>Araneomorphae</taxon>
        <taxon>Entelegynae</taxon>
        <taxon>Araneoidea</taxon>
        <taxon>Nephilidae</taxon>
        <taxon>Trichonephila</taxon>
    </lineage>
</organism>
<evidence type="ECO:0000256" key="1">
    <source>
        <dbReference type="SAM" id="MobiDB-lite"/>
    </source>
</evidence>
<feature type="compositionally biased region" description="Polar residues" evidence="1">
    <location>
        <begin position="178"/>
        <end position="190"/>
    </location>
</feature>
<dbReference type="OrthoDB" id="10618572at2759"/>
<keyword evidence="3" id="KW-1185">Reference proteome</keyword>
<protein>
    <submittedName>
        <fullName evidence="2">Uncharacterized protein</fullName>
    </submittedName>
</protein>
<feature type="region of interest" description="Disordered" evidence="1">
    <location>
        <begin position="285"/>
        <end position="313"/>
    </location>
</feature>
<dbReference type="AlphaFoldDB" id="A0A8X6KBD1"/>
<sequence>MASDKKTVNDLKKQSFCDYIFFADYFVLIIFERYLHTGIIMFSLSTGEPPTPPSSESVTNDERGLRTLEAPSSRVHTLATQVRDSGYETPATAICAPSGDLHFFDQDFVVPPTVSSEESLFDVFDDCSECVLLESEHNNDSCPDCGESSSCTCSRTESSSTVRTATSTSNYVDPNVCDSDTSGQTSSFRTPSLPIIIPRPLSGSHQESSRSSEDNVVSSQERYAILHELVNNRTHPGGYPSRIIQWWNRVHSSPSGLRVIDEGRPHTVPEASRTINRRNWRRQLDSDSSLELTSSDEEDYPVHPEERTSGGVLPVSRSLRVLLTGTREQTEMYKGEKKSELDFRQGQNNDPPNYLIYLLSNDSSTLDNQL</sequence>
<feature type="compositionally biased region" description="Basic and acidic residues" evidence="1">
    <location>
        <begin position="330"/>
        <end position="343"/>
    </location>
</feature>
<proteinExistence type="predicted"/>
<reference evidence="2" key="1">
    <citation type="submission" date="2020-07" db="EMBL/GenBank/DDBJ databases">
        <title>Multicomponent nature underlies the extraordinary mechanical properties of spider dragline silk.</title>
        <authorList>
            <person name="Kono N."/>
            <person name="Nakamura H."/>
            <person name="Mori M."/>
            <person name="Yoshida Y."/>
            <person name="Ohtoshi R."/>
            <person name="Malay A.D."/>
            <person name="Moran D.A.P."/>
            <person name="Tomita M."/>
            <person name="Numata K."/>
            <person name="Arakawa K."/>
        </authorList>
    </citation>
    <scope>NUCLEOTIDE SEQUENCE</scope>
</reference>
<dbReference type="EMBL" id="BMAO01020604">
    <property type="protein sequence ID" value="GFQ68601.1"/>
    <property type="molecule type" value="Genomic_DNA"/>
</dbReference>
<feature type="region of interest" description="Disordered" evidence="1">
    <location>
        <begin position="157"/>
        <end position="216"/>
    </location>
</feature>
<feature type="compositionally biased region" description="Low complexity" evidence="1">
    <location>
        <begin position="157"/>
        <end position="169"/>
    </location>
</feature>